<feature type="compositionally biased region" description="Basic residues" evidence="3">
    <location>
        <begin position="1"/>
        <end position="11"/>
    </location>
</feature>
<keyword evidence="5" id="KW-1185">Reference proteome</keyword>
<feature type="binding site" evidence="2">
    <location>
        <position position="73"/>
    </location>
    <ligand>
        <name>substrate</name>
    </ligand>
</feature>
<comment type="subunit">
    <text evidence="2">Homodimer.</text>
</comment>
<evidence type="ECO:0000256" key="2">
    <source>
        <dbReference type="HAMAP-Rule" id="MF_01139"/>
    </source>
</evidence>
<dbReference type="PROSITE" id="PS01066">
    <property type="entry name" value="UPP_SYNTHASE"/>
    <property type="match status" value="1"/>
</dbReference>
<protein>
    <recommendedName>
        <fullName evidence="2">Isoprenyl transferase</fullName>
        <ecNumber evidence="2">2.5.1.-</ecNumber>
    </recommendedName>
</protein>
<dbReference type="GO" id="GO:0008834">
    <property type="term" value="F:ditrans,polycis-undecaprenyl-diphosphate synthase [(2E,6E)-farnesyl-diphosphate specific] activity"/>
    <property type="evidence" value="ECO:0007669"/>
    <property type="project" value="UniProtKB-EC"/>
</dbReference>
<dbReference type="EMBL" id="JAHYBZ010000009">
    <property type="protein sequence ID" value="MBW6401046.1"/>
    <property type="molecule type" value="Genomic_DNA"/>
</dbReference>
<dbReference type="InterPro" id="IPR001441">
    <property type="entry name" value="UPP_synth-like"/>
</dbReference>
<accession>A0ABS7AFG6</accession>
<feature type="binding site" evidence="2">
    <location>
        <position position="68"/>
    </location>
    <ligand>
        <name>Mg(2+)</name>
        <dbReference type="ChEBI" id="CHEBI:18420"/>
    </ligand>
</feature>
<dbReference type="InterPro" id="IPR036424">
    <property type="entry name" value="UPP_synth-like_sf"/>
</dbReference>
<dbReference type="EC" id="2.5.1.-" evidence="2"/>
<sequence length="289" mass="31723">MRRWSKRRKISARCESPSDAQGGRRRVAGEPGRDPLRWSRAGVSAVSDPVRADAAPAEAPTHVAIIMDGNRRWAQARGLPAALGHKAGAEAVRRTIEAAANQGISWLTLFAFSSENWRRPLEEVSALTGLLRLYLRSEVANLVKEGVRLRVIGDFERFGPEMTRSIRAAEQATAGGMRLNLNVALSYGGRDEIVSAARMAARAIAEGRLAPEALDEATFGGFLQTAGMPDPDLIIRTSGEQRLSNFLLWQAAYAEFVFQDVLWPDYGAEHLAEAVAAFARRERRYGARP</sequence>
<dbReference type="NCBIfam" id="TIGR00055">
    <property type="entry name" value="uppS"/>
    <property type="match status" value="1"/>
</dbReference>
<evidence type="ECO:0000313" key="5">
    <source>
        <dbReference type="Proteomes" id="UP001196565"/>
    </source>
</evidence>
<dbReference type="Gene3D" id="3.40.1180.10">
    <property type="entry name" value="Decaprenyl diphosphate synthase-like"/>
    <property type="match status" value="1"/>
</dbReference>
<feature type="binding site" evidence="2">
    <location>
        <position position="119"/>
    </location>
    <ligand>
        <name>substrate</name>
    </ligand>
</feature>
<dbReference type="CDD" id="cd00475">
    <property type="entry name" value="Cis_IPPS"/>
    <property type="match status" value="1"/>
</dbReference>
<comment type="function">
    <text evidence="2">Catalyzes the condensation of isopentenyl diphosphate (IPP) with allylic pyrophosphates generating different type of terpenoids.</text>
</comment>
<dbReference type="Proteomes" id="UP001196565">
    <property type="component" value="Unassembled WGS sequence"/>
</dbReference>
<keyword evidence="2" id="KW-0460">Magnesium</keyword>
<gene>
    <name evidence="4" type="primary">uppS</name>
    <name evidence="4" type="ORF">KPL78_24520</name>
</gene>
<evidence type="ECO:0000313" key="4">
    <source>
        <dbReference type="EMBL" id="MBW6401046.1"/>
    </source>
</evidence>
<organism evidence="4 5">
    <name type="scientific">Roseomonas alba</name>
    <dbReference type="NCBI Taxonomy" id="2846776"/>
    <lineage>
        <taxon>Bacteria</taxon>
        <taxon>Pseudomonadati</taxon>
        <taxon>Pseudomonadota</taxon>
        <taxon>Alphaproteobacteria</taxon>
        <taxon>Acetobacterales</taxon>
        <taxon>Roseomonadaceae</taxon>
        <taxon>Roseomonas</taxon>
    </lineage>
</organism>
<feature type="binding site" evidence="2">
    <location>
        <position position="85"/>
    </location>
    <ligand>
        <name>substrate</name>
    </ligand>
</feature>
<name>A0ABS7AFG6_9PROT</name>
<feature type="binding site" evidence="2">
    <location>
        <position position="255"/>
    </location>
    <ligand>
        <name>Mg(2+)</name>
        <dbReference type="ChEBI" id="CHEBI:18420"/>
    </ligand>
</feature>
<comment type="cofactor">
    <cofactor evidence="2">
        <name>Mg(2+)</name>
        <dbReference type="ChEBI" id="CHEBI:18420"/>
    </cofactor>
    <text evidence="2">Binds 2 magnesium ions per subunit.</text>
</comment>
<comment type="caution">
    <text evidence="4">The sequence shown here is derived from an EMBL/GenBank/DDBJ whole genome shotgun (WGS) entry which is preliminary data.</text>
</comment>
<dbReference type="PANTHER" id="PTHR10291">
    <property type="entry name" value="DEHYDRODOLICHYL DIPHOSPHATE SYNTHASE FAMILY MEMBER"/>
    <property type="match status" value="1"/>
</dbReference>
<evidence type="ECO:0000256" key="3">
    <source>
        <dbReference type="SAM" id="MobiDB-lite"/>
    </source>
</evidence>
<dbReference type="PANTHER" id="PTHR10291:SF0">
    <property type="entry name" value="DEHYDRODOLICHYL DIPHOSPHATE SYNTHASE 2"/>
    <property type="match status" value="1"/>
</dbReference>
<feature type="binding site" evidence="2">
    <location>
        <begin position="113"/>
        <end position="115"/>
    </location>
    <ligand>
        <name>substrate</name>
    </ligand>
</feature>
<feature type="binding site" evidence="2">
    <location>
        <position position="236"/>
    </location>
    <ligand>
        <name>substrate</name>
    </ligand>
</feature>
<feature type="active site" description="Proton acceptor" evidence="2">
    <location>
        <position position="116"/>
    </location>
</feature>
<reference evidence="4 5" key="1">
    <citation type="submission" date="2021-07" db="EMBL/GenBank/DDBJ databases">
        <authorList>
            <person name="So Y."/>
        </authorList>
    </citation>
    <scope>NUCLEOTIDE SEQUENCE [LARGE SCALE GENOMIC DNA]</scope>
    <source>
        <strain evidence="4 5">HJA6</strain>
    </source>
</reference>
<feature type="compositionally biased region" description="Basic and acidic residues" evidence="3">
    <location>
        <begin position="27"/>
        <end position="37"/>
    </location>
</feature>
<evidence type="ECO:0000256" key="1">
    <source>
        <dbReference type="ARBA" id="ARBA00022679"/>
    </source>
</evidence>
<feature type="binding site" evidence="2">
    <location>
        <position position="117"/>
    </location>
    <ligand>
        <name>substrate</name>
    </ligand>
</feature>
<dbReference type="HAMAP" id="MF_01139">
    <property type="entry name" value="ISPT"/>
    <property type="match status" value="1"/>
</dbReference>
<feature type="region of interest" description="Disordered" evidence="3">
    <location>
        <begin position="1"/>
        <end position="40"/>
    </location>
</feature>
<proteinExistence type="inferred from homology"/>
<keyword evidence="2" id="KW-0479">Metal-binding</keyword>
<dbReference type="SUPFAM" id="SSF64005">
    <property type="entry name" value="Undecaprenyl diphosphate synthase"/>
    <property type="match status" value="1"/>
</dbReference>
<comment type="caution">
    <text evidence="2">Lacks conserved residue(s) required for the propagation of feature annotation.</text>
</comment>
<comment type="similarity">
    <text evidence="2">Belongs to the UPP synthase family.</text>
</comment>
<feature type="binding site" evidence="2">
    <location>
        <begin position="69"/>
        <end position="72"/>
    </location>
    <ligand>
        <name>substrate</name>
    </ligand>
</feature>
<dbReference type="InterPro" id="IPR018520">
    <property type="entry name" value="UPP_synth-like_CS"/>
</dbReference>
<feature type="active site" evidence="2">
    <location>
        <position position="68"/>
    </location>
</feature>
<feature type="binding site" evidence="2">
    <location>
        <begin position="242"/>
        <end position="244"/>
    </location>
    <ligand>
        <name>substrate</name>
    </ligand>
</feature>
<keyword evidence="1 2" id="KW-0808">Transferase</keyword>
<dbReference type="Pfam" id="PF01255">
    <property type="entry name" value="Prenyltransf"/>
    <property type="match status" value="1"/>
</dbReference>